<evidence type="ECO:0000256" key="1">
    <source>
        <dbReference type="ARBA" id="ARBA00008601"/>
    </source>
</evidence>
<name>A0A0G4J770_PLABS</name>
<comment type="similarity">
    <text evidence="1">Belongs to the protein-tyrosine phosphatase family. Non-receptor class dual specificity subfamily.</text>
</comment>
<gene>
    <name evidence="2" type="ORF">PBRA_003195</name>
</gene>
<reference evidence="2 3" key="1">
    <citation type="submission" date="2015-02" db="EMBL/GenBank/DDBJ databases">
        <authorList>
            <person name="Chooi Y.-H."/>
        </authorList>
    </citation>
    <scope>NUCLEOTIDE SEQUENCE [LARGE SCALE GENOMIC DNA]</scope>
    <source>
        <strain evidence="2">E3</strain>
    </source>
</reference>
<dbReference type="STRING" id="37360.A0A0G4J770"/>
<protein>
    <submittedName>
        <fullName evidence="2">Uncharacterized protein</fullName>
    </submittedName>
</protein>
<organism evidence="2 3">
    <name type="scientific">Plasmodiophora brassicae</name>
    <name type="common">Clubroot disease agent</name>
    <dbReference type="NCBI Taxonomy" id="37360"/>
    <lineage>
        <taxon>Eukaryota</taxon>
        <taxon>Sar</taxon>
        <taxon>Rhizaria</taxon>
        <taxon>Endomyxa</taxon>
        <taxon>Phytomyxea</taxon>
        <taxon>Plasmodiophorida</taxon>
        <taxon>Plasmodiophoridae</taxon>
        <taxon>Plasmodiophora</taxon>
    </lineage>
</organism>
<dbReference type="EMBL" id="CDSF01000144">
    <property type="protein sequence ID" value="CEP03435.1"/>
    <property type="molecule type" value="Genomic_DNA"/>
</dbReference>
<evidence type="ECO:0000313" key="2">
    <source>
        <dbReference type="EMBL" id="CEP03435.1"/>
    </source>
</evidence>
<keyword evidence="3" id="KW-1185">Reference proteome</keyword>
<sequence length="303" mass="33088">MPGTHRKGRRRVIASALPFTRFDDGRIAIFVWRAAISDRLQSSQFFHDALVTVDESEDDVVPVRELVAERLVQCTDGAFGDAPQLMRRMQHGLLCLHCVSGDYDIHCIPVRSTPAAVTTSAGEGRWVLLDDLVARCRSQSPDCVIDNDTSIYLLLMTTLRDNLERLLAHFTALGLTVPEHSAGVADSHGIAELPAPSAEARSDSSGFYACRKCSRPIFGSSSVVDHPPSSSQSCGSIFIDDGIDVFPLGEVSGKLSCPHCHSRLGSYDWSGSQCSCGAWVAPSIQVPKSRLDWKPPRPILTRR</sequence>
<dbReference type="AlphaFoldDB" id="A0A0G4J770"/>
<evidence type="ECO:0000313" key="3">
    <source>
        <dbReference type="Proteomes" id="UP000039324"/>
    </source>
</evidence>
<dbReference type="Proteomes" id="UP000039324">
    <property type="component" value="Unassembled WGS sequence"/>
</dbReference>
<dbReference type="OrthoDB" id="2017893at2759"/>
<dbReference type="PANTHER" id="PTHR45848">
    <property type="entry name" value="DUAL SPECIFICITY PROTEIN PHOSPHATASE 12 FAMILY MEMBER"/>
    <property type="match status" value="1"/>
</dbReference>
<accession>A0A0G4J770</accession>
<proteinExistence type="inferred from homology"/>